<gene>
    <name evidence="2" type="ORF">HK100_006702</name>
</gene>
<proteinExistence type="predicted"/>
<evidence type="ECO:0000256" key="1">
    <source>
        <dbReference type="SAM" id="MobiDB-lite"/>
    </source>
</evidence>
<reference evidence="2" key="1">
    <citation type="submission" date="2020-05" db="EMBL/GenBank/DDBJ databases">
        <title>Phylogenomic resolution of chytrid fungi.</title>
        <authorList>
            <person name="Stajich J.E."/>
            <person name="Amses K."/>
            <person name="Simmons R."/>
            <person name="Seto K."/>
            <person name="Myers J."/>
            <person name="Bonds A."/>
            <person name="Quandt C.A."/>
            <person name="Barry K."/>
            <person name="Liu P."/>
            <person name="Grigoriev I."/>
            <person name="Longcore J.E."/>
            <person name="James T.Y."/>
        </authorList>
    </citation>
    <scope>NUCLEOTIDE SEQUENCE</scope>
    <source>
        <strain evidence="2">JEL0513</strain>
    </source>
</reference>
<keyword evidence="3" id="KW-1185">Reference proteome</keyword>
<name>A0AAD5SS94_9FUNG</name>
<sequence>MGLPDEVSQQSASEVAASSAPAVPLMPGPVLTNAAAAAAGPLAFDSLTFQNPNSDVFLIYYWRGRHDYIWFHVKEIGEKEEGYERVVTGVPIVVESGWYNAFE</sequence>
<feature type="region of interest" description="Disordered" evidence="1">
    <location>
        <begin position="1"/>
        <end position="22"/>
    </location>
</feature>
<organism evidence="2 3">
    <name type="scientific">Physocladia obscura</name>
    <dbReference type="NCBI Taxonomy" id="109957"/>
    <lineage>
        <taxon>Eukaryota</taxon>
        <taxon>Fungi</taxon>
        <taxon>Fungi incertae sedis</taxon>
        <taxon>Chytridiomycota</taxon>
        <taxon>Chytridiomycota incertae sedis</taxon>
        <taxon>Chytridiomycetes</taxon>
        <taxon>Chytridiales</taxon>
        <taxon>Chytriomycetaceae</taxon>
        <taxon>Physocladia</taxon>
    </lineage>
</organism>
<evidence type="ECO:0000313" key="3">
    <source>
        <dbReference type="Proteomes" id="UP001211907"/>
    </source>
</evidence>
<accession>A0AAD5SS94</accession>
<evidence type="ECO:0000313" key="2">
    <source>
        <dbReference type="EMBL" id="KAJ3093294.1"/>
    </source>
</evidence>
<dbReference type="Proteomes" id="UP001211907">
    <property type="component" value="Unassembled WGS sequence"/>
</dbReference>
<dbReference type="EMBL" id="JADGJH010003116">
    <property type="protein sequence ID" value="KAJ3093294.1"/>
    <property type="molecule type" value="Genomic_DNA"/>
</dbReference>
<comment type="caution">
    <text evidence="2">The sequence shown here is derived from an EMBL/GenBank/DDBJ whole genome shotgun (WGS) entry which is preliminary data.</text>
</comment>
<dbReference type="AlphaFoldDB" id="A0AAD5SS94"/>
<protein>
    <submittedName>
        <fullName evidence="2">Uncharacterized protein</fullName>
    </submittedName>
</protein>